<proteinExistence type="predicted"/>
<dbReference type="EMBL" id="BGJZ01000135">
    <property type="protein sequence ID" value="GBH09875.1"/>
    <property type="molecule type" value="Genomic_DNA"/>
</dbReference>
<protein>
    <submittedName>
        <fullName evidence="2">Uncharacterized protein</fullName>
    </submittedName>
</protein>
<accession>A0A2V0QHT8</accession>
<feature type="region of interest" description="Disordered" evidence="1">
    <location>
        <begin position="37"/>
        <end position="85"/>
    </location>
</feature>
<dbReference type="Proteomes" id="UP000247480">
    <property type="component" value="Unassembled WGS sequence"/>
</dbReference>
<sequence>MKNAARTEGITFKYTHCVIQRFCDVVYGSSHLFASRRPTLRDQNRQSPSSVSGPTSSGSFAMTLTSQSVSSVPWRSKSTSKTWGPSSRILLFGFSQQ</sequence>
<name>A0A2V0QHT8_PSESF</name>
<comment type="caution">
    <text evidence="2">The sequence shown here is derived from an EMBL/GenBank/DDBJ whole genome shotgun (WGS) entry which is preliminary data.</text>
</comment>
<evidence type="ECO:0000313" key="2">
    <source>
        <dbReference type="EMBL" id="GBH09875.1"/>
    </source>
</evidence>
<feature type="compositionally biased region" description="Low complexity" evidence="1">
    <location>
        <begin position="47"/>
        <end position="59"/>
    </location>
</feature>
<dbReference type="AlphaFoldDB" id="A0A2V0QHT8"/>
<evidence type="ECO:0000256" key="1">
    <source>
        <dbReference type="SAM" id="MobiDB-lite"/>
    </source>
</evidence>
<evidence type="ECO:0000313" key="3">
    <source>
        <dbReference type="Proteomes" id="UP000247480"/>
    </source>
</evidence>
<gene>
    <name evidence="2" type="ORF">KPSA1_03279</name>
</gene>
<reference evidence="2 3" key="1">
    <citation type="submission" date="2018-04" db="EMBL/GenBank/DDBJ databases">
        <title>Draft genome sequence of Pseudomonas syringae pv. actinidiae biovar 1 strains isolated from kiwifruit in Kagawa prefecture.</title>
        <authorList>
            <person name="Tabuchi M."/>
            <person name="Saito M."/>
            <person name="Fujiwara S."/>
            <person name="Sasa N."/>
            <person name="Akimitsu K."/>
            <person name="Gomi K."/>
            <person name="Konishi-Sugita S."/>
            <person name="Hamano K."/>
            <person name="Kataoka I."/>
        </authorList>
    </citation>
    <scope>NUCLEOTIDE SEQUENCE [LARGE SCALE GENOMIC DNA]</scope>
    <source>
        <strain evidence="2 3">MAFF212206</strain>
    </source>
</reference>
<feature type="compositionally biased region" description="Polar residues" evidence="1">
    <location>
        <begin position="60"/>
        <end position="85"/>
    </location>
</feature>
<organism evidence="2 3">
    <name type="scientific">Pseudomonas syringae pv. actinidiae</name>
    <dbReference type="NCBI Taxonomy" id="103796"/>
    <lineage>
        <taxon>Bacteria</taxon>
        <taxon>Pseudomonadati</taxon>
        <taxon>Pseudomonadota</taxon>
        <taxon>Gammaproteobacteria</taxon>
        <taxon>Pseudomonadales</taxon>
        <taxon>Pseudomonadaceae</taxon>
        <taxon>Pseudomonas</taxon>
        <taxon>Pseudomonas syringae</taxon>
    </lineage>
</organism>